<keyword evidence="1" id="KW-0732">Signal</keyword>
<reference evidence="4" key="1">
    <citation type="submission" date="2017-06" db="EMBL/GenBank/DDBJ databases">
        <title>Complete genome sequence of Capnocytophaga sp. KCOM 1579 (=ChDC OS43) isolated from a human refractory periapical abscess lesion.</title>
        <authorList>
            <person name="Kook J.-K."/>
            <person name="Park S.-N."/>
            <person name="Lim Y.K."/>
            <person name="Roh H."/>
        </authorList>
    </citation>
    <scope>NUCLEOTIDE SEQUENCE [LARGE SCALE GENOMIC DNA]</scope>
    <source>
        <strain evidence="4">ChDC OS43</strain>
    </source>
</reference>
<proteinExistence type="predicted"/>
<sequence>MKKLFKMALVAVAIFVTSCGKSDDKTNNQTNNSLVGSWIIESETENGVEKVLDECEKKNTYTFTADNKYSLVSYDINPTNNQCKESQEEGTYTITGKQIVLTEKGDRIGEADEATFSITNNKLTLTFEDFNKSSSVTETTVYIYKRK</sequence>
<dbReference type="KEGG" id="capn:CBG49_06480"/>
<dbReference type="AlphaFoldDB" id="A0A1Z4BNA3"/>
<dbReference type="Proteomes" id="UP000197007">
    <property type="component" value="Chromosome"/>
</dbReference>
<feature type="domain" description="Lipocalin-like" evidence="2">
    <location>
        <begin position="34"/>
        <end position="125"/>
    </location>
</feature>
<accession>A0A1Z4BNA3</accession>
<feature type="signal peptide" evidence="1">
    <location>
        <begin position="1"/>
        <end position="22"/>
    </location>
</feature>
<dbReference type="RefSeq" id="WP_009413403.1">
    <property type="nucleotide sequence ID" value="NZ_CP022022.1"/>
</dbReference>
<dbReference type="InterPro" id="IPR024311">
    <property type="entry name" value="Lipocalin-like"/>
</dbReference>
<evidence type="ECO:0000259" key="2">
    <source>
        <dbReference type="Pfam" id="PF13648"/>
    </source>
</evidence>
<name>A0A1Z4BNA3_9FLAO</name>
<gene>
    <name evidence="3" type="ORF">CBG49_06480</name>
</gene>
<evidence type="ECO:0000313" key="3">
    <source>
        <dbReference type="EMBL" id="ASF42748.1"/>
    </source>
</evidence>
<dbReference type="Pfam" id="PF13648">
    <property type="entry name" value="Lipocalin_4"/>
    <property type="match status" value="1"/>
</dbReference>
<organism evidence="3 4">
    <name type="scientific">Capnocytophaga endodontalis</name>
    <dbReference type="NCBI Taxonomy" id="2708117"/>
    <lineage>
        <taxon>Bacteria</taxon>
        <taxon>Pseudomonadati</taxon>
        <taxon>Bacteroidota</taxon>
        <taxon>Flavobacteriia</taxon>
        <taxon>Flavobacteriales</taxon>
        <taxon>Flavobacteriaceae</taxon>
        <taxon>Capnocytophaga</taxon>
    </lineage>
</organism>
<keyword evidence="4" id="KW-1185">Reference proteome</keyword>
<evidence type="ECO:0000313" key="4">
    <source>
        <dbReference type="Proteomes" id="UP000197007"/>
    </source>
</evidence>
<evidence type="ECO:0000256" key="1">
    <source>
        <dbReference type="SAM" id="SignalP"/>
    </source>
</evidence>
<dbReference type="EMBL" id="CP022022">
    <property type="protein sequence ID" value="ASF42748.1"/>
    <property type="molecule type" value="Genomic_DNA"/>
</dbReference>
<dbReference type="PROSITE" id="PS51257">
    <property type="entry name" value="PROKAR_LIPOPROTEIN"/>
    <property type="match status" value="1"/>
</dbReference>
<feature type="chain" id="PRO_5011659837" evidence="1">
    <location>
        <begin position="23"/>
        <end position="147"/>
    </location>
</feature>
<protein>
    <submittedName>
        <fullName evidence="3">Lipocalin</fullName>
    </submittedName>
</protein>